<organism evidence="1 2">
    <name type="scientific">Cichorium intybus</name>
    <name type="common">Chicory</name>
    <dbReference type="NCBI Taxonomy" id="13427"/>
    <lineage>
        <taxon>Eukaryota</taxon>
        <taxon>Viridiplantae</taxon>
        <taxon>Streptophyta</taxon>
        <taxon>Embryophyta</taxon>
        <taxon>Tracheophyta</taxon>
        <taxon>Spermatophyta</taxon>
        <taxon>Magnoliopsida</taxon>
        <taxon>eudicotyledons</taxon>
        <taxon>Gunneridae</taxon>
        <taxon>Pentapetalae</taxon>
        <taxon>asterids</taxon>
        <taxon>campanulids</taxon>
        <taxon>Asterales</taxon>
        <taxon>Asteraceae</taxon>
        <taxon>Cichorioideae</taxon>
        <taxon>Cichorieae</taxon>
        <taxon>Cichoriinae</taxon>
        <taxon>Cichorium</taxon>
    </lineage>
</organism>
<accession>A0ACB9DS55</accession>
<reference evidence="1 2" key="2">
    <citation type="journal article" date="2022" name="Mol. Ecol. Resour.">
        <title>The genomes of chicory, endive, great burdock and yacon provide insights into Asteraceae paleo-polyploidization history and plant inulin production.</title>
        <authorList>
            <person name="Fan W."/>
            <person name="Wang S."/>
            <person name="Wang H."/>
            <person name="Wang A."/>
            <person name="Jiang F."/>
            <person name="Liu H."/>
            <person name="Zhao H."/>
            <person name="Xu D."/>
            <person name="Zhang Y."/>
        </authorList>
    </citation>
    <scope>NUCLEOTIDE SEQUENCE [LARGE SCALE GENOMIC DNA]</scope>
    <source>
        <strain evidence="2">cv. Punajuju</strain>
        <tissue evidence="1">Leaves</tissue>
    </source>
</reference>
<evidence type="ECO:0000313" key="1">
    <source>
        <dbReference type="EMBL" id="KAI3749148.1"/>
    </source>
</evidence>
<sequence length="68" mass="7378">MDVEKHYIGNLEKIIFVEQLAPLCLVLMSVRHLFSLACNQTSSGPATIHSTSILDIQKPGQVGVTNGI</sequence>
<dbReference type="EMBL" id="CM042012">
    <property type="protein sequence ID" value="KAI3749148.1"/>
    <property type="molecule type" value="Genomic_DNA"/>
</dbReference>
<dbReference type="Proteomes" id="UP001055811">
    <property type="component" value="Linkage Group LG04"/>
</dbReference>
<comment type="caution">
    <text evidence="1">The sequence shown here is derived from an EMBL/GenBank/DDBJ whole genome shotgun (WGS) entry which is preliminary data.</text>
</comment>
<proteinExistence type="predicted"/>
<reference evidence="2" key="1">
    <citation type="journal article" date="2022" name="Mol. Ecol. Resour.">
        <title>The genomes of chicory, endive, great burdock and yacon provide insights into Asteraceae palaeo-polyploidization history and plant inulin production.</title>
        <authorList>
            <person name="Fan W."/>
            <person name="Wang S."/>
            <person name="Wang H."/>
            <person name="Wang A."/>
            <person name="Jiang F."/>
            <person name="Liu H."/>
            <person name="Zhao H."/>
            <person name="Xu D."/>
            <person name="Zhang Y."/>
        </authorList>
    </citation>
    <scope>NUCLEOTIDE SEQUENCE [LARGE SCALE GENOMIC DNA]</scope>
    <source>
        <strain evidence="2">cv. Punajuju</strain>
    </source>
</reference>
<protein>
    <submittedName>
        <fullName evidence="1">Uncharacterized protein</fullName>
    </submittedName>
</protein>
<name>A0ACB9DS55_CICIN</name>
<keyword evidence="2" id="KW-1185">Reference proteome</keyword>
<evidence type="ECO:0000313" key="2">
    <source>
        <dbReference type="Proteomes" id="UP001055811"/>
    </source>
</evidence>
<gene>
    <name evidence="1" type="ORF">L2E82_19755</name>
</gene>